<keyword evidence="3" id="KW-1185">Reference proteome</keyword>
<comment type="caution">
    <text evidence="2">The sequence shown here is derived from an EMBL/GenBank/DDBJ whole genome shotgun (WGS) entry which is preliminary data.</text>
</comment>
<evidence type="ECO:0000256" key="1">
    <source>
        <dbReference type="SAM" id="MobiDB-lite"/>
    </source>
</evidence>
<feature type="region of interest" description="Disordered" evidence="1">
    <location>
        <begin position="1"/>
        <end position="46"/>
    </location>
</feature>
<dbReference type="EMBL" id="SWAD01000040">
    <property type="protein sequence ID" value="TMQ76800.1"/>
    <property type="molecule type" value="Genomic_DNA"/>
</dbReference>
<organism evidence="2 3">
    <name type="scientific">Candidatus Accumulibacter phosphatis</name>
    <dbReference type="NCBI Taxonomy" id="327160"/>
    <lineage>
        <taxon>Bacteria</taxon>
        <taxon>Pseudomonadati</taxon>
        <taxon>Pseudomonadota</taxon>
        <taxon>Betaproteobacteria</taxon>
        <taxon>Candidatus Accumulibacter</taxon>
    </lineage>
</organism>
<feature type="compositionally biased region" description="Basic and acidic residues" evidence="1">
    <location>
        <begin position="37"/>
        <end position="46"/>
    </location>
</feature>
<evidence type="ECO:0000313" key="2">
    <source>
        <dbReference type="EMBL" id="TMQ76800.1"/>
    </source>
</evidence>
<reference evidence="2 3" key="1">
    <citation type="submission" date="2019-04" db="EMBL/GenBank/DDBJ databases">
        <title>A novel phosphate-accumulating bacterium identified in bioreactor for phosphate removal from wastewater.</title>
        <authorList>
            <person name="Kotlyarov R.Y."/>
            <person name="Beletsky A.V."/>
            <person name="Kallistova A.Y."/>
            <person name="Dorofeev A.G."/>
            <person name="Nikolaev Y.Y."/>
            <person name="Pimenov N.V."/>
            <person name="Ravin N.V."/>
            <person name="Mardanov A.V."/>
        </authorList>
    </citation>
    <scope>NUCLEOTIDE SEQUENCE [LARGE SCALE GENOMIC DNA]</scope>
    <source>
        <strain evidence="2 3">Bin19</strain>
    </source>
</reference>
<dbReference type="Proteomes" id="UP000306324">
    <property type="component" value="Unassembled WGS sequence"/>
</dbReference>
<protein>
    <submittedName>
        <fullName evidence="2">Uncharacterized protein</fullName>
    </submittedName>
</protein>
<proteinExistence type="predicted"/>
<name>A0A5S4EN24_9PROT</name>
<gene>
    <name evidence="2" type="ORF">ACCUM_3932</name>
</gene>
<accession>A0A5S4EN24</accession>
<dbReference type="AlphaFoldDB" id="A0A5S4EN24"/>
<evidence type="ECO:0000313" key="3">
    <source>
        <dbReference type="Proteomes" id="UP000306324"/>
    </source>
</evidence>
<sequence length="46" mass="4806">MPEGGVESGFLESHERSGSVLMPTGTSPALYLTGSGEQRETRRGGP</sequence>